<dbReference type="Pfam" id="PF13087">
    <property type="entry name" value="AAA_12"/>
    <property type="match status" value="1"/>
</dbReference>
<dbReference type="OrthoDB" id="1879at2759"/>
<feature type="domain" description="DNA2/NAM7 helicase-like C-terminal" evidence="2">
    <location>
        <begin position="23"/>
        <end position="214"/>
    </location>
</feature>
<dbReference type="CDD" id="cd18808">
    <property type="entry name" value="SF1_C_Upf1"/>
    <property type="match status" value="1"/>
</dbReference>
<name>A0A6V7UZZ9_MELEN</name>
<dbReference type="InterPro" id="IPR047187">
    <property type="entry name" value="SF1_C_Upf1"/>
</dbReference>
<comment type="caution">
    <text evidence="3">The sequence shown here is derived from an EMBL/GenBank/DDBJ whole genome shotgun (WGS) entry which is preliminary data.</text>
</comment>
<dbReference type="Gene3D" id="3.40.50.300">
    <property type="entry name" value="P-loop containing nucleotide triphosphate hydrolases"/>
    <property type="match status" value="2"/>
</dbReference>
<protein>
    <recommendedName>
        <fullName evidence="2">DNA2/NAM7 helicase-like C-terminal domain-containing protein</fullName>
    </recommendedName>
</protein>
<evidence type="ECO:0000313" key="4">
    <source>
        <dbReference type="Proteomes" id="UP000580250"/>
    </source>
</evidence>
<dbReference type="InterPro" id="IPR045055">
    <property type="entry name" value="DNA2/NAM7-like"/>
</dbReference>
<dbReference type="Proteomes" id="UP000580250">
    <property type="component" value="Unassembled WGS sequence"/>
</dbReference>
<dbReference type="GO" id="GO:0071013">
    <property type="term" value="C:catalytic step 2 spliceosome"/>
    <property type="evidence" value="ECO:0007669"/>
    <property type="project" value="TreeGrafter"/>
</dbReference>
<feature type="region of interest" description="Disordered" evidence="1">
    <location>
        <begin position="306"/>
        <end position="388"/>
    </location>
</feature>
<dbReference type="GO" id="GO:0003729">
    <property type="term" value="F:mRNA binding"/>
    <property type="evidence" value="ECO:0007669"/>
    <property type="project" value="TreeGrafter"/>
</dbReference>
<reference evidence="3 4" key="1">
    <citation type="submission" date="2020-08" db="EMBL/GenBank/DDBJ databases">
        <authorList>
            <person name="Koutsovoulos G."/>
            <person name="Danchin GJ E."/>
        </authorList>
    </citation>
    <scope>NUCLEOTIDE SEQUENCE [LARGE SCALE GENOMIC DNA]</scope>
</reference>
<dbReference type="FunFam" id="3.40.50.300:FF:002863">
    <property type="entry name" value="Pre-mRNA-splicing factor cwf11"/>
    <property type="match status" value="1"/>
</dbReference>
<accession>A0A6V7UZZ9</accession>
<dbReference type="AlphaFoldDB" id="A0A6V7UZZ9"/>
<organism evidence="3 4">
    <name type="scientific">Meloidogyne enterolobii</name>
    <name type="common">Root-knot nematode worm</name>
    <name type="synonym">Meloidogyne mayaguensis</name>
    <dbReference type="NCBI Taxonomy" id="390850"/>
    <lineage>
        <taxon>Eukaryota</taxon>
        <taxon>Metazoa</taxon>
        <taxon>Ecdysozoa</taxon>
        <taxon>Nematoda</taxon>
        <taxon>Chromadorea</taxon>
        <taxon>Rhabditida</taxon>
        <taxon>Tylenchina</taxon>
        <taxon>Tylenchomorpha</taxon>
        <taxon>Tylenchoidea</taxon>
        <taxon>Meloidogynidae</taxon>
        <taxon>Meloidogyninae</taxon>
        <taxon>Meloidogyne</taxon>
    </lineage>
</organism>
<evidence type="ECO:0000256" key="1">
    <source>
        <dbReference type="SAM" id="MobiDB-lite"/>
    </source>
</evidence>
<dbReference type="InterPro" id="IPR041679">
    <property type="entry name" value="DNA2/NAM7-like_C"/>
</dbReference>
<evidence type="ECO:0000259" key="2">
    <source>
        <dbReference type="Pfam" id="PF13087"/>
    </source>
</evidence>
<dbReference type="EMBL" id="CAJEWN010000138">
    <property type="protein sequence ID" value="CAD2168240.1"/>
    <property type="molecule type" value="Genomic_DNA"/>
</dbReference>
<feature type="compositionally biased region" description="Acidic residues" evidence="1">
    <location>
        <begin position="327"/>
        <end position="336"/>
    </location>
</feature>
<dbReference type="InterPro" id="IPR027417">
    <property type="entry name" value="P-loop_NTPase"/>
</dbReference>
<evidence type="ECO:0000313" key="3">
    <source>
        <dbReference type="EMBL" id="CAD2168240.1"/>
    </source>
</evidence>
<gene>
    <name evidence="3" type="ORF">MENT_LOCUS19590</name>
</gene>
<dbReference type="SUPFAM" id="SSF52540">
    <property type="entry name" value="P-loop containing nucleoside triphosphate hydrolases"/>
    <property type="match status" value="1"/>
</dbReference>
<feature type="compositionally biased region" description="Basic and acidic residues" evidence="1">
    <location>
        <begin position="337"/>
        <end position="367"/>
    </location>
</feature>
<dbReference type="PANTHER" id="PTHR10887:SF5">
    <property type="entry name" value="RNA HELICASE AQUARIUS"/>
    <property type="match status" value="1"/>
</dbReference>
<dbReference type="PANTHER" id="PTHR10887">
    <property type="entry name" value="DNA2/NAM7 HELICASE FAMILY"/>
    <property type="match status" value="1"/>
</dbReference>
<sequence length="388" mass="44623">MIGDNHQLPPIVQNVAYQKYSNMEQSLFARLIRLGVPHIQLNAQGRARSELANLYNWRYKNLGDLKHVLDNEEFKLTNAGFLYNYQLINVPDFNGIGESTPSAYFYQNLGEAEFAVALFVYMRILGYPSEKISILTTYNGQASLLRDIINKRCTNNPLIGMPGKISTVDKYQGQQNDFIILSLVRTRAVGHLRDVRRLVVALSRARLGLYILCRVSLFKKCYELAPAFERLLQKPTRLLLLPTEQFGYPNENRQKQPLEIIDTQHMSHFVSEFYSANIEIMKGRNNQLEKEQEEGDGEVMEVVVTTEETSTTTTTIPVVEIPKEKEGEEEEEERMEEGEVREGQEEKKKEEDRNKGEEKEDGPKESDEGAIVFEQVDFERLQNVPKYG</sequence>
<feature type="compositionally biased region" description="Low complexity" evidence="1">
    <location>
        <begin position="306"/>
        <end position="320"/>
    </location>
</feature>
<proteinExistence type="predicted"/>